<feature type="domain" description="HTH lacI-type" evidence="5">
    <location>
        <begin position="2"/>
        <end position="56"/>
    </location>
</feature>
<comment type="caution">
    <text evidence="6">The sequence shown here is derived from an EMBL/GenBank/DDBJ whole genome shotgun (WGS) entry which is preliminary data.</text>
</comment>
<dbReference type="InterPro" id="IPR010982">
    <property type="entry name" value="Lambda_DNA-bd_dom_sf"/>
</dbReference>
<evidence type="ECO:0000256" key="4">
    <source>
        <dbReference type="ARBA" id="ARBA00023163"/>
    </source>
</evidence>
<evidence type="ECO:0000259" key="5">
    <source>
        <dbReference type="PROSITE" id="PS50932"/>
    </source>
</evidence>
<evidence type="ECO:0000256" key="3">
    <source>
        <dbReference type="ARBA" id="ARBA00023125"/>
    </source>
</evidence>
<dbReference type="InterPro" id="IPR000843">
    <property type="entry name" value="HTH_LacI"/>
</dbReference>
<dbReference type="CDD" id="cd06267">
    <property type="entry name" value="PBP1_LacI_sugar_binding-like"/>
    <property type="match status" value="1"/>
</dbReference>
<protein>
    <submittedName>
        <fullName evidence="6">LacI family DNA-binding transcriptional regulator</fullName>
    </submittedName>
</protein>
<dbReference type="Pfam" id="PF00356">
    <property type="entry name" value="LacI"/>
    <property type="match status" value="1"/>
</dbReference>
<evidence type="ECO:0000313" key="7">
    <source>
        <dbReference type="Proteomes" id="UP000824239"/>
    </source>
</evidence>
<accession>A0A9D1DGT1</accession>
<reference evidence="6" key="1">
    <citation type="submission" date="2020-10" db="EMBL/GenBank/DDBJ databases">
        <authorList>
            <person name="Gilroy R."/>
        </authorList>
    </citation>
    <scope>NUCLEOTIDE SEQUENCE</scope>
    <source>
        <strain evidence="6">ChiBcec15-4380</strain>
    </source>
</reference>
<dbReference type="Pfam" id="PF13377">
    <property type="entry name" value="Peripla_BP_3"/>
    <property type="match status" value="1"/>
</dbReference>
<gene>
    <name evidence="6" type="ORF">IAA53_03535</name>
</gene>
<dbReference type="PANTHER" id="PTHR30146">
    <property type="entry name" value="LACI-RELATED TRANSCRIPTIONAL REPRESSOR"/>
    <property type="match status" value="1"/>
</dbReference>
<keyword evidence="3 6" id="KW-0238">DNA-binding</keyword>
<dbReference type="SUPFAM" id="SSF53822">
    <property type="entry name" value="Periplasmic binding protein-like I"/>
    <property type="match status" value="1"/>
</dbReference>
<keyword evidence="4" id="KW-0804">Transcription</keyword>
<dbReference type="SUPFAM" id="SSF47413">
    <property type="entry name" value="lambda repressor-like DNA-binding domains"/>
    <property type="match status" value="1"/>
</dbReference>
<keyword evidence="1" id="KW-0678">Repressor</keyword>
<dbReference type="CDD" id="cd01392">
    <property type="entry name" value="HTH_LacI"/>
    <property type="match status" value="1"/>
</dbReference>
<dbReference type="AlphaFoldDB" id="A0A9D1DGT1"/>
<dbReference type="EMBL" id="DVHE01000024">
    <property type="protein sequence ID" value="HIR50345.1"/>
    <property type="molecule type" value="Genomic_DNA"/>
</dbReference>
<evidence type="ECO:0000256" key="2">
    <source>
        <dbReference type="ARBA" id="ARBA00023015"/>
    </source>
</evidence>
<sequence length="330" mass="36986">MPTLNDIAQRAGVSTSSASRAFREGTSITPEVRERVLQAARELGYTPNLLARSLKSSRSNLIGVDVCNIENPFYALIIKSMENELKKHGYQLVLSYSNGDPKVERKNLELFVGMQAMGVVFMPLARKNMDTVRLLKKRGVALIQLFNRAYDFVDTISVLDDQGAYLAAKHILQHGHRQILLLNVDTPFSSDRADGYRRAFQELGIPLDERYIRTVNPANLSSQDVEALLTELAPTAVIAGVYDLGKKFLTACRALHYRVPEDISFVAFDDVEWPELMDITAVSQPMEYLGLTAVRMLLDRINGSIDMNQPVSTIVEPKLNLRSSVKTLRR</sequence>
<name>A0A9D1DGT1_9FIRM</name>
<evidence type="ECO:0000313" key="6">
    <source>
        <dbReference type="EMBL" id="HIR50345.1"/>
    </source>
</evidence>
<organism evidence="6 7">
    <name type="scientific">Candidatus Avoscillospira avicola</name>
    <dbReference type="NCBI Taxonomy" id="2840706"/>
    <lineage>
        <taxon>Bacteria</taxon>
        <taxon>Bacillati</taxon>
        <taxon>Bacillota</taxon>
        <taxon>Clostridia</taxon>
        <taxon>Eubacteriales</taxon>
        <taxon>Oscillospiraceae</taxon>
        <taxon>Oscillospiraceae incertae sedis</taxon>
        <taxon>Candidatus Avoscillospira</taxon>
    </lineage>
</organism>
<dbReference type="GO" id="GO:0000976">
    <property type="term" value="F:transcription cis-regulatory region binding"/>
    <property type="evidence" value="ECO:0007669"/>
    <property type="project" value="TreeGrafter"/>
</dbReference>
<dbReference type="PROSITE" id="PS50932">
    <property type="entry name" value="HTH_LACI_2"/>
    <property type="match status" value="1"/>
</dbReference>
<dbReference type="PANTHER" id="PTHR30146:SF148">
    <property type="entry name" value="HTH-TYPE TRANSCRIPTIONAL REPRESSOR PURR-RELATED"/>
    <property type="match status" value="1"/>
</dbReference>
<reference evidence="6" key="2">
    <citation type="journal article" date="2021" name="PeerJ">
        <title>Extensive microbial diversity within the chicken gut microbiome revealed by metagenomics and culture.</title>
        <authorList>
            <person name="Gilroy R."/>
            <person name="Ravi A."/>
            <person name="Getino M."/>
            <person name="Pursley I."/>
            <person name="Horton D.L."/>
            <person name="Alikhan N.F."/>
            <person name="Baker D."/>
            <person name="Gharbi K."/>
            <person name="Hall N."/>
            <person name="Watson M."/>
            <person name="Adriaenssens E.M."/>
            <person name="Foster-Nyarko E."/>
            <person name="Jarju S."/>
            <person name="Secka A."/>
            <person name="Antonio M."/>
            <person name="Oren A."/>
            <person name="Chaudhuri R.R."/>
            <person name="La Ragione R."/>
            <person name="Hildebrand F."/>
            <person name="Pallen M.J."/>
        </authorList>
    </citation>
    <scope>NUCLEOTIDE SEQUENCE</scope>
    <source>
        <strain evidence="6">ChiBcec15-4380</strain>
    </source>
</reference>
<dbReference type="Gene3D" id="3.40.50.2300">
    <property type="match status" value="2"/>
</dbReference>
<dbReference type="Proteomes" id="UP000824239">
    <property type="component" value="Unassembled WGS sequence"/>
</dbReference>
<dbReference type="Gene3D" id="1.10.260.40">
    <property type="entry name" value="lambda repressor-like DNA-binding domains"/>
    <property type="match status" value="1"/>
</dbReference>
<keyword evidence="2" id="KW-0805">Transcription regulation</keyword>
<dbReference type="GO" id="GO:0003700">
    <property type="term" value="F:DNA-binding transcription factor activity"/>
    <property type="evidence" value="ECO:0007669"/>
    <property type="project" value="TreeGrafter"/>
</dbReference>
<proteinExistence type="predicted"/>
<dbReference type="SMART" id="SM00354">
    <property type="entry name" value="HTH_LACI"/>
    <property type="match status" value="1"/>
</dbReference>
<evidence type="ECO:0000256" key="1">
    <source>
        <dbReference type="ARBA" id="ARBA00022491"/>
    </source>
</evidence>
<dbReference type="InterPro" id="IPR046335">
    <property type="entry name" value="LacI/GalR-like_sensor"/>
</dbReference>
<dbReference type="InterPro" id="IPR028082">
    <property type="entry name" value="Peripla_BP_I"/>
</dbReference>